<evidence type="ECO:0000259" key="2">
    <source>
        <dbReference type="Pfam" id="PF13280"/>
    </source>
</evidence>
<dbReference type="EMBL" id="FXTN01000027">
    <property type="protein sequence ID" value="SMO99832.1"/>
    <property type="molecule type" value="Genomic_DNA"/>
</dbReference>
<dbReference type="PANTHER" id="PTHR34580">
    <property type="match status" value="1"/>
</dbReference>
<proteinExistence type="predicted"/>
<evidence type="ECO:0000313" key="3">
    <source>
        <dbReference type="EMBL" id="SMO99832.1"/>
    </source>
</evidence>
<dbReference type="Pfam" id="PF13280">
    <property type="entry name" value="WYL"/>
    <property type="match status" value="1"/>
</dbReference>
<dbReference type="PROSITE" id="PS52050">
    <property type="entry name" value="WYL"/>
    <property type="match status" value="1"/>
</dbReference>
<name>A0A521FUN3_9SPHI</name>
<accession>A0A521FUN3</accession>
<dbReference type="GO" id="GO:0003677">
    <property type="term" value="F:DNA binding"/>
    <property type="evidence" value="ECO:0007669"/>
    <property type="project" value="UniProtKB-KW"/>
</dbReference>
<dbReference type="Gene3D" id="1.10.10.10">
    <property type="entry name" value="Winged helix-like DNA-binding domain superfamily/Winged helix DNA-binding domain"/>
    <property type="match status" value="1"/>
</dbReference>
<sequence length="314" mass="36886">MEITKRFDRILRIFFILQSRVVITIEELETLFSISRRTIYRDLKALEGAGVPIAYEATRGYSIIDGYRIQPSRFTQEEVLSLMIAEKIMQQHETQFIKQHFEAALMKVKASFQLHQKDDLLNWQDKLEVSGGLNADEYLPDVINLLLESIVKKKIPNLSYVKSGDLSAVTRQIEPVGLFYESSFWYLVAFCHLRQDYRNFRLDRVKKVFITEQDFTREHLPVDKLRNDSMPSSITKITVRADQKFAHYLFWERQNYGYKTEVITELGSTMYFEYGGHPTAFARWFMKFADVAKIIEPVFLKDELRGYLLAGLRD</sequence>
<reference evidence="3 4" key="1">
    <citation type="submission" date="2017-05" db="EMBL/GenBank/DDBJ databases">
        <authorList>
            <person name="Varghese N."/>
            <person name="Submissions S."/>
        </authorList>
    </citation>
    <scope>NUCLEOTIDE SEQUENCE [LARGE SCALE GENOMIC DNA]</scope>
    <source>
        <strain evidence="3 4">DSM 19036</strain>
    </source>
</reference>
<dbReference type="Proteomes" id="UP000320300">
    <property type="component" value="Unassembled WGS sequence"/>
</dbReference>
<dbReference type="InterPro" id="IPR026881">
    <property type="entry name" value="WYL_dom"/>
</dbReference>
<dbReference type="InterPro" id="IPR013196">
    <property type="entry name" value="HTH_11"/>
</dbReference>
<organism evidence="3 4">
    <name type="scientific">Pedobacter westerhofensis</name>
    <dbReference type="NCBI Taxonomy" id="425512"/>
    <lineage>
        <taxon>Bacteria</taxon>
        <taxon>Pseudomonadati</taxon>
        <taxon>Bacteroidota</taxon>
        <taxon>Sphingobacteriia</taxon>
        <taxon>Sphingobacteriales</taxon>
        <taxon>Sphingobacteriaceae</taxon>
        <taxon>Pedobacter</taxon>
    </lineage>
</organism>
<dbReference type="RefSeq" id="WP_142531393.1">
    <property type="nucleotide sequence ID" value="NZ_CBCSJO010000024.1"/>
</dbReference>
<dbReference type="Pfam" id="PF08279">
    <property type="entry name" value="HTH_11"/>
    <property type="match status" value="1"/>
</dbReference>
<evidence type="ECO:0000313" key="4">
    <source>
        <dbReference type="Proteomes" id="UP000320300"/>
    </source>
</evidence>
<feature type="domain" description="WYL" evidence="2">
    <location>
        <begin position="142"/>
        <end position="208"/>
    </location>
</feature>
<dbReference type="InterPro" id="IPR036390">
    <property type="entry name" value="WH_DNA-bd_sf"/>
</dbReference>
<gene>
    <name evidence="3" type="ORF">SAMN06265348_12711</name>
</gene>
<dbReference type="InterPro" id="IPR051534">
    <property type="entry name" value="CBASS_pafABC_assoc_protein"/>
</dbReference>
<dbReference type="InterPro" id="IPR036388">
    <property type="entry name" value="WH-like_DNA-bd_sf"/>
</dbReference>
<protein>
    <submittedName>
        <fullName evidence="3">Predicted DNA-binding transcriptional regulator YafY, contains an HTH and WYL domains</fullName>
    </submittedName>
</protein>
<evidence type="ECO:0000259" key="1">
    <source>
        <dbReference type="Pfam" id="PF08279"/>
    </source>
</evidence>
<dbReference type="SUPFAM" id="SSF46785">
    <property type="entry name" value="Winged helix' DNA-binding domain"/>
    <property type="match status" value="1"/>
</dbReference>
<keyword evidence="4" id="KW-1185">Reference proteome</keyword>
<feature type="domain" description="Helix-turn-helix type 11" evidence="1">
    <location>
        <begin position="9"/>
        <end position="61"/>
    </location>
</feature>
<dbReference type="PANTHER" id="PTHR34580:SF1">
    <property type="entry name" value="PROTEIN PAFC"/>
    <property type="match status" value="1"/>
</dbReference>
<keyword evidence="3" id="KW-0238">DNA-binding</keyword>
<dbReference type="AlphaFoldDB" id="A0A521FUN3"/>
<dbReference type="OrthoDB" id="9815009at2"/>